<feature type="domain" description="J" evidence="2">
    <location>
        <begin position="178"/>
        <end position="240"/>
    </location>
</feature>
<dbReference type="PRINTS" id="PR00625">
    <property type="entry name" value="JDOMAIN"/>
</dbReference>
<dbReference type="RefSeq" id="WP_010526854.1">
    <property type="nucleotide sequence ID" value="NZ_AFSL01000019.1"/>
</dbReference>
<dbReference type="Pfam" id="PF00226">
    <property type="entry name" value="DnaJ"/>
    <property type="match status" value="1"/>
</dbReference>
<accession>A0A1I1VQ01</accession>
<dbReference type="Gene3D" id="1.10.3680.10">
    <property type="entry name" value="TerB-like"/>
    <property type="match status" value="1"/>
</dbReference>
<dbReference type="OrthoDB" id="9779622at2"/>
<proteinExistence type="predicted"/>
<sequence>MGLLGSLIGFGIGWWVMGPIGALIGMFLGRHAGEAASGERISMNQTREASRDGFVVSLLVLLAAVMKSDGKILRSELDYVKNYLRNLLGIEKAGEALIILRDLTKKEIPLLEVCHQIRINVNYDSRIQLLHLLFGLGLADGILDKTEIEVIQRISNFLGISDADYQSVLNMFYDNLDAAYKVLEISPSASDDEVKKAYRKMALRFHPDRVSHLGPEFQKSANEKFAKVNEAYDKIKKERGFN</sequence>
<dbReference type="InterPro" id="IPR001623">
    <property type="entry name" value="DnaJ_domain"/>
</dbReference>
<keyword evidence="1" id="KW-1133">Transmembrane helix</keyword>
<organism evidence="3 4">
    <name type="scientific">Thermophagus xiamenensis</name>
    <dbReference type="NCBI Taxonomy" id="385682"/>
    <lineage>
        <taxon>Bacteria</taxon>
        <taxon>Pseudomonadati</taxon>
        <taxon>Bacteroidota</taxon>
        <taxon>Bacteroidia</taxon>
        <taxon>Marinilabiliales</taxon>
        <taxon>Marinilabiliaceae</taxon>
        <taxon>Thermophagus</taxon>
    </lineage>
</organism>
<reference evidence="3 4" key="1">
    <citation type="submission" date="2016-10" db="EMBL/GenBank/DDBJ databases">
        <authorList>
            <person name="de Groot N.N."/>
        </authorList>
    </citation>
    <scope>NUCLEOTIDE SEQUENCE [LARGE SCALE GENOMIC DNA]</scope>
    <source>
        <strain evidence="3 4">DSM 19012</strain>
    </source>
</reference>
<dbReference type="SUPFAM" id="SSF46565">
    <property type="entry name" value="Chaperone J-domain"/>
    <property type="match status" value="1"/>
</dbReference>
<dbReference type="InParanoid" id="A0A1I1VQ01"/>
<keyword evidence="1" id="KW-0472">Membrane</keyword>
<gene>
    <name evidence="3" type="ORF">SAMN05444380_1032</name>
</gene>
<dbReference type="PANTHER" id="PTHR24074">
    <property type="entry name" value="CO-CHAPERONE PROTEIN DJLA"/>
    <property type="match status" value="1"/>
</dbReference>
<dbReference type="PROSITE" id="PS50076">
    <property type="entry name" value="DNAJ_2"/>
    <property type="match status" value="1"/>
</dbReference>
<feature type="transmembrane region" description="Helical" evidence="1">
    <location>
        <begin position="6"/>
        <end position="28"/>
    </location>
</feature>
<dbReference type="InterPro" id="IPR029024">
    <property type="entry name" value="TerB-like"/>
</dbReference>
<keyword evidence="4" id="KW-1185">Reference proteome</keyword>
<dbReference type="SMART" id="SM00271">
    <property type="entry name" value="DnaJ"/>
    <property type="match status" value="1"/>
</dbReference>
<dbReference type="Proteomes" id="UP000181976">
    <property type="component" value="Unassembled WGS sequence"/>
</dbReference>
<dbReference type="FunCoup" id="A0A1I1VQ01">
    <property type="interactions" value="41"/>
</dbReference>
<dbReference type="SUPFAM" id="SSF158682">
    <property type="entry name" value="TerB-like"/>
    <property type="match status" value="1"/>
</dbReference>
<evidence type="ECO:0000313" key="4">
    <source>
        <dbReference type="Proteomes" id="UP000181976"/>
    </source>
</evidence>
<dbReference type="EMBL" id="FONA01000003">
    <property type="protein sequence ID" value="SFD84899.1"/>
    <property type="molecule type" value="Genomic_DNA"/>
</dbReference>
<dbReference type="STRING" id="385682.SAMN05444380_1032"/>
<dbReference type="eggNOG" id="COG1076">
    <property type="taxonomic scope" value="Bacteria"/>
</dbReference>
<dbReference type="InterPro" id="IPR007791">
    <property type="entry name" value="DjlA_N"/>
</dbReference>
<protein>
    <submittedName>
        <fullName evidence="3">DnaJ like chaperone protein</fullName>
    </submittedName>
</protein>
<evidence type="ECO:0000313" key="3">
    <source>
        <dbReference type="EMBL" id="SFD84899.1"/>
    </source>
</evidence>
<name>A0A1I1VQ01_9BACT</name>
<keyword evidence="1" id="KW-0812">Transmembrane</keyword>
<dbReference type="AlphaFoldDB" id="A0A1I1VQ01"/>
<dbReference type="Gene3D" id="1.10.287.110">
    <property type="entry name" value="DnaJ domain"/>
    <property type="match status" value="1"/>
</dbReference>
<dbReference type="InterPro" id="IPR050817">
    <property type="entry name" value="DjlA_DnaK_co-chaperone"/>
</dbReference>
<dbReference type="Pfam" id="PF05099">
    <property type="entry name" value="TerB"/>
    <property type="match status" value="1"/>
</dbReference>
<dbReference type="InterPro" id="IPR036869">
    <property type="entry name" value="J_dom_sf"/>
</dbReference>
<evidence type="ECO:0000259" key="2">
    <source>
        <dbReference type="PROSITE" id="PS50076"/>
    </source>
</evidence>
<dbReference type="CDD" id="cd06257">
    <property type="entry name" value="DnaJ"/>
    <property type="match status" value="1"/>
</dbReference>
<evidence type="ECO:0000256" key="1">
    <source>
        <dbReference type="SAM" id="Phobius"/>
    </source>
</evidence>